<gene>
    <name evidence="20" type="ORF">BBI17_000824</name>
    <name evidence="21" type="ORF">BBO99_00000922</name>
</gene>
<dbReference type="NCBIfam" id="NF009001">
    <property type="entry name" value="PRK12346.1"/>
    <property type="match status" value="1"/>
</dbReference>
<evidence type="ECO:0000256" key="10">
    <source>
        <dbReference type="ARBA" id="ARBA00022792"/>
    </source>
</evidence>
<dbReference type="Gene3D" id="1.50.40.10">
    <property type="entry name" value="Mitochondrial carrier domain"/>
    <property type="match status" value="1"/>
</dbReference>
<dbReference type="PROSITE" id="PS00958">
    <property type="entry name" value="TRANSALDOLASE_2"/>
    <property type="match status" value="1"/>
</dbReference>
<keyword evidence="7 18" id="KW-0808">Transferase</keyword>
<dbReference type="EMBL" id="MBDN02000013">
    <property type="protein sequence ID" value="RLN84955.1"/>
    <property type="molecule type" value="Genomic_DNA"/>
</dbReference>
<reference evidence="22 23" key="1">
    <citation type="submission" date="2018-07" db="EMBL/GenBank/DDBJ databases">
        <title>Genome sequencing of oomycete isolates from Chile give support for New Zealand origin for Phytophthora kernoviae and make available the first Nothophytophthora sp. genome.</title>
        <authorList>
            <person name="Studholme D.J."/>
            <person name="Sanfuentes E."/>
            <person name="Panda P."/>
            <person name="Hill R."/>
            <person name="Sambles C."/>
            <person name="Grant M."/>
            <person name="Williams N.M."/>
            <person name="Mcdougal R.L."/>
        </authorList>
    </citation>
    <scope>NUCLEOTIDE SEQUENCE [LARGE SCALE GENOMIC DNA]</scope>
    <source>
        <strain evidence="20">Chile2</strain>
        <strain evidence="21">Chile4</strain>
    </source>
</reference>
<comment type="caution">
    <text evidence="20">The sequence shown here is derived from an EMBL/GenBank/DDBJ whole genome shotgun (WGS) entry which is preliminary data.</text>
</comment>
<dbReference type="CDD" id="cd00957">
    <property type="entry name" value="Transaldolase_TalAB"/>
    <property type="match status" value="1"/>
</dbReference>
<dbReference type="GO" id="GO:0005975">
    <property type="term" value="P:carbohydrate metabolic process"/>
    <property type="evidence" value="ECO:0007669"/>
    <property type="project" value="InterPro"/>
</dbReference>
<evidence type="ECO:0000256" key="7">
    <source>
        <dbReference type="ARBA" id="ARBA00022679"/>
    </source>
</evidence>
<dbReference type="STRING" id="325452.A0A3R7G829"/>
<keyword evidence="12 18" id="KW-0570">Pentose shunt</keyword>
<dbReference type="InterPro" id="IPR018225">
    <property type="entry name" value="Transaldolase_AS"/>
</dbReference>
<dbReference type="PANTHER" id="PTHR10683">
    <property type="entry name" value="TRANSALDOLASE"/>
    <property type="match status" value="1"/>
</dbReference>
<feature type="transmembrane region" description="Helical" evidence="19">
    <location>
        <begin position="12"/>
        <end position="34"/>
    </location>
</feature>
<comment type="catalytic activity">
    <reaction evidence="16 18">
        <text>D-sedoheptulose 7-phosphate + D-glyceraldehyde 3-phosphate = D-erythrose 4-phosphate + beta-D-fructose 6-phosphate</text>
        <dbReference type="Rhea" id="RHEA:17053"/>
        <dbReference type="ChEBI" id="CHEBI:16897"/>
        <dbReference type="ChEBI" id="CHEBI:57483"/>
        <dbReference type="ChEBI" id="CHEBI:57634"/>
        <dbReference type="ChEBI" id="CHEBI:59776"/>
        <dbReference type="EC" id="2.2.1.2"/>
    </reaction>
</comment>
<name>A0A3R7G829_9STRA</name>
<feature type="repeat" description="Solcar" evidence="17">
    <location>
        <begin position="185"/>
        <end position="273"/>
    </location>
</feature>
<protein>
    <recommendedName>
        <fullName evidence="5 18">Transaldolase</fullName>
        <ecNumber evidence="5 18">2.2.1.2</ecNumber>
    </recommendedName>
</protein>
<evidence type="ECO:0000256" key="13">
    <source>
        <dbReference type="ARBA" id="ARBA00023128"/>
    </source>
</evidence>
<evidence type="ECO:0000256" key="5">
    <source>
        <dbReference type="ARBA" id="ARBA00013151"/>
    </source>
</evidence>
<keyword evidence="13" id="KW-0496">Mitochondrion</keyword>
<dbReference type="NCBIfam" id="TIGR00874">
    <property type="entry name" value="talAB"/>
    <property type="match status" value="1"/>
</dbReference>
<dbReference type="GO" id="GO:0004801">
    <property type="term" value="F:transaldolase activity"/>
    <property type="evidence" value="ECO:0007669"/>
    <property type="project" value="UniProtKB-EC"/>
</dbReference>
<evidence type="ECO:0000256" key="19">
    <source>
        <dbReference type="SAM" id="Phobius"/>
    </source>
</evidence>
<dbReference type="FunFam" id="1.50.40.10:FF:000018">
    <property type="entry name" value="S-adenosylmethionine mitochondrial carrier protein-like"/>
    <property type="match status" value="1"/>
</dbReference>
<dbReference type="Gene3D" id="3.20.20.70">
    <property type="entry name" value="Aldolase class I"/>
    <property type="match status" value="1"/>
</dbReference>
<comment type="pathway">
    <text evidence="2 18">Carbohydrate degradation; pentose phosphate pathway; D-glyceraldehyde 3-phosphate and beta-D-fructose 6-phosphate from D-ribose 5-phosphate and D-xylulose 5-phosphate (non-oxidative stage): step 2/3.</text>
</comment>
<evidence type="ECO:0000256" key="12">
    <source>
        <dbReference type="ARBA" id="ARBA00023126"/>
    </source>
</evidence>
<evidence type="ECO:0000256" key="9">
    <source>
        <dbReference type="ARBA" id="ARBA00022737"/>
    </source>
</evidence>
<evidence type="ECO:0000256" key="11">
    <source>
        <dbReference type="ARBA" id="ARBA00022989"/>
    </source>
</evidence>
<keyword evidence="9" id="KW-0677">Repeat</keyword>
<evidence type="ECO:0000256" key="4">
    <source>
        <dbReference type="ARBA" id="ARBA00008012"/>
    </source>
</evidence>
<evidence type="ECO:0000313" key="23">
    <source>
        <dbReference type="Proteomes" id="UP000285883"/>
    </source>
</evidence>
<feature type="repeat" description="Solcar" evidence="17">
    <location>
        <begin position="11"/>
        <end position="84"/>
    </location>
</feature>
<dbReference type="PROSITE" id="PS50920">
    <property type="entry name" value="SOLCAR"/>
    <property type="match status" value="3"/>
</dbReference>
<dbReference type="SUPFAM" id="SSF103506">
    <property type="entry name" value="Mitochondrial carrier"/>
    <property type="match status" value="1"/>
</dbReference>
<evidence type="ECO:0000256" key="3">
    <source>
        <dbReference type="ARBA" id="ARBA00006375"/>
    </source>
</evidence>
<evidence type="ECO:0000256" key="8">
    <source>
        <dbReference type="ARBA" id="ARBA00022692"/>
    </source>
</evidence>
<evidence type="ECO:0000256" key="6">
    <source>
        <dbReference type="ARBA" id="ARBA00022448"/>
    </source>
</evidence>
<comment type="function">
    <text evidence="18">Catalyzes the rate-limiting step of the non-oxidative phase in the pentose phosphate pathway. Catalyzes the reversible conversion of sedheptulose-7-phosphate and D-glyceraldehyde 3-phosphate into erythrose-4-phosphate and beta-D-fructose 6-phosphate.</text>
</comment>
<keyword evidence="10" id="KW-0999">Mitochondrion inner membrane</keyword>
<evidence type="ECO:0000256" key="18">
    <source>
        <dbReference type="RuleBase" id="RU000501"/>
    </source>
</evidence>
<dbReference type="HAMAP" id="MF_00492">
    <property type="entry name" value="Transaldolase_1"/>
    <property type="match status" value="1"/>
</dbReference>
<dbReference type="Proteomes" id="UP000285624">
    <property type="component" value="Unassembled WGS sequence"/>
</dbReference>
<comment type="subcellular location">
    <subcellularLocation>
        <location evidence="1">Mitochondrion inner membrane</location>
        <topology evidence="1">Multi-pass membrane protein</topology>
    </subcellularLocation>
</comment>
<keyword evidence="11 19" id="KW-1133">Transmembrane helix</keyword>
<evidence type="ECO:0000256" key="15">
    <source>
        <dbReference type="ARBA" id="ARBA00023270"/>
    </source>
</evidence>
<dbReference type="InterPro" id="IPR001585">
    <property type="entry name" value="TAL/FSA"/>
</dbReference>
<keyword evidence="15" id="KW-0704">Schiff base</keyword>
<dbReference type="SUPFAM" id="SSF51569">
    <property type="entry name" value="Aldolase"/>
    <property type="match status" value="1"/>
</dbReference>
<dbReference type="InterPro" id="IPR018108">
    <property type="entry name" value="MCP_transmembrane"/>
</dbReference>
<dbReference type="Pfam" id="PF00153">
    <property type="entry name" value="Mito_carr"/>
    <property type="match status" value="3"/>
</dbReference>
<dbReference type="InterPro" id="IPR023395">
    <property type="entry name" value="MCP_dom_sf"/>
</dbReference>
<keyword evidence="22" id="KW-1185">Reference proteome</keyword>
<dbReference type="EMBL" id="MAYM02000527">
    <property type="protein sequence ID" value="RLN37682.1"/>
    <property type="molecule type" value="Genomic_DNA"/>
</dbReference>
<evidence type="ECO:0000313" key="20">
    <source>
        <dbReference type="EMBL" id="RLN37682.1"/>
    </source>
</evidence>
<dbReference type="Pfam" id="PF00923">
    <property type="entry name" value="TAL_FSA"/>
    <property type="match status" value="1"/>
</dbReference>
<proteinExistence type="inferred from homology"/>
<evidence type="ECO:0000256" key="1">
    <source>
        <dbReference type="ARBA" id="ARBA00004448"/>
    </source>
</evidence>
<dbReference type="PROSITE" id="PS01054">
    <property type="entry name" value="TRANSALDOLASE_1"/>
    <property type="match status" value="1"/>
</dbReference>
<evidence type="ECO:0000313" key="22">
    <source>
        <dbReference type="Proteomes" id="UP000285624"/>
    </source>
</evidence>
<dbReference type="EC" id="2.2.1.2" evidence="5 18"/>
<accession>A0A3R7G829</accession>
<dbReference type="InterPro" id="IPR013785">
    <property type="entry name" value="Aldolase_TIM"/>
</dbReference>
<dbReference type="UniPathway" id="UPA00115">
    <property type="reaction ID" value="UER00414"/>
</dbReference>
<organism evidence="20 23">
    <name type="scientific">Phytophthora kernoviae</name>
    <dbReference type="NCBI Taxonomy" id="325452"/>
    <lineage>
        <taxon>Eukaryota</taxon>
        <taxon>Sar</taxon>
        <taxon>Stramenopiles</taxon>
        <taxon>Oomycota</taxon>
        <taxon>Peronosporomycetes</taxon>
        <taxon>Peronosporales</taxon>
        <taxon>Peronosporaceae</taxon>
        <taxon>Phytophthora</taxon>
    </lineage>
</organism>
<evidence type="ECO:0000256" key="16">
    <source>
        <dbReference type="ARBA" id="ARBA00048810"/>
    </source>
</evidence>
<evidence type="ECO:0000313" key="21">
    <source>
        <dbReference type="EMBL" id="RLN84955.1"/>
    </source>
</evidence>
<evidence type="ECO:0000256" key="14">
    <source>
        <dbReference type="ARBA" id="ARBA00023136"/>
    </source>
</evidence>
<sequence>MSAEDSAPPQRGFITALLGGAVAGTSVDIALFPLDTIKTRLQSAHGFFKAGGFRGIYSGLSAAAAGSAPGGALFFSTYETSKSLIGTIVPNQAHSPLVHMTAAASGEMAACLVRTPTEIVKQRMQTGVYKSLPEALNAIRAAEGIPGFYRGYWSMIAREIPFSFIQFPLWEGLKYQWSKKQNAPVSSFQGAVCGSIAGGVAACITTPLDVVKTRLMLGKDAKGVPYKGTLSTLSRVYTDEGLKRLFSGVGPRTMWISIGGFVFFGILIFESALKTKHQFSPPCSREMPASPNKKIREASQLDQLKQFTTVVADTGDFEQINKYKPQDATTNPSLLFKAAQMEQYSALVDDAVAYGKDLSADLSEAERLGYIIDKLSVNFGLEILKVVPGYVSTEVDARLSFDTEGTIARAHRIIDLYEKAGIKKDRILIKIASTWEGIQACKHLQKEGISCNMTLLFGFAQAVGCAQAGATLISPFVGRILDWHKAKTGKSSYESHEDPGVVSVTKIYQYYKKYDYKTIVMGASFRNTGEITELAGCDRLTISPNLLEELTKSTAKLEKKLDAETAGKAYTGENLSYDEKDFRLSMNEDAMATEKLSEGIRGFSADIVKLEQILKTKLSA</sequence>
<keyword evidence="14 17" id="KW-0472">Membrane</keyword>
<dbReference type="Proteomes" id="UP000285883">
    <property type="component" value="Unassembled WGS sequence"/>
</dbReference>
<feature type="transmembrane region" description="Helical" evidence="19">
    <location>
        <begin position="253"/>
        <end position="273"/>
    </location>
</feature>
<evidence type="ECO:0000256" key="2">
    <source>
        <dbReference type="ARBA" id="ARBA00004857"/>
    </source>
</evidence>
<comment type="similarity">
    <text evidence="3">Belongs to the mitochondrial carrier (TC 2.A.29) family.</text>
</comment>
<dbReference type="FunFam" id="3.20.20.70:FF:000088">
    <property type="entry name" value="Transaldolase"/>
    <property type="match status" value="1"/>
</dbReference>
<keyword evidence="8 17" id="KW-0812">Transmembrane</keyword>
<keyword evidence="6" id="KW-0813">Transport</keyword>
<dbReference type="GO" id="GO:0009052">
    <property type="term" value="P:pentose-phosphate shunt, non-oxidative branch"/>
    <property type="evidence" value="ECO:0007669"/>
    <property type="project" value="TreeGrafter"/>
</dbReference>
<dbReference type="InterPro" id="IPR004730">
    <property type="entry name" value="Transaldolase_1"/>
</dbReference>
<dbReference type="GO" id="GO:0005743">
    <property type="term" value="C:mitochondrial inner membrane"/>
    <property type="evidence" value="ECO:0007669"/>
    <property type="project" value="UniProtKB-SubCell"/>
</dbReference>
<feature type="repeat" description="Solcar" evidence="17">
    <location>
        <begin position="94"/>
        <end position="176"/>
    </location>
</feature>
<dbReference type="PANTHER" id="PTHR10683:SF18">
    <property type="entry name" value="TRANSALDOLASE"/>
    <property type="match status" value="1"/>
</dbReference>
<evidence type="ECO:0000256" key="17">
    <source>
        <dbReference type="PROSITE-ProRule" id="PRU00282"/>
    </source>
</evidence>
<comment type="similarity">
    <text evidence="4">Belongs to the transaldolase family. Type 1 subfamily.</text>
</comment>
<dbReference type="AlphaFoldDB" id="A0A3R7G829"/>